<comment type="caution">
    <text evidence="3">The sequence shown here is derived from an EMBL/GenBank/DDBJ whole genome shotgun (WGS) entry which is preliminary data.</text>
</comment>
<proteinExistence type="predicted"/>
<keyword evidence="4" id="KW-1185">Reference proteome</keyword>
<protein>
    <recommendedName>
        <fullName evidence="2">Putative regulatory protein FmdB zinc ribbon domain-containing protein</fullName>
    </recommendedName>
</protein>
<feature type="region of interest" description="Disordered" evidence="1">
    <location>
        <begin position="51"/>
        <end position="93"/>
    </location>
</feature>
<dbReference type="SMART" id="SM00834">
    <property type="entry name" value="CxxC_CXXC_SSSS"/>
    <property type="match status" value="1"/>
</dbReference>
<gene>
    <name evidence="3" type="ORF">GCM10014715_23150</name>
</gene>
<reference evidence="3" key="1">
    <citation type="journal article" date="2014" name="Int. J. Syst. Evol. Microbiol.">
        <title>Complete genome sequence of Corynebacterium casei LMG S-19264T (=DSM 44701T), isolated from a smear-ripened cheese.</title>
        <authorList>
            <consortium name="US DOE Joint Genome Institute (JGI-PGF)"/>
            <person name="Walter F."/>
            <person name="Albersmeier A."/>
            <person name="Kalinowski J."/>
            <person name="Ruckert C."/>
        </authorList>
    </citation>
    <scope>NUCLEOTIDE SEQUENCE</scope>
    <source>
        <strain evidence="3">JCM 3302</strain>
    </source>
</reference>
<dbReference type="InterPro" id="IPR013429">
    <property type="entry name" value="Regulatory_FmdB_Zinc_ribbon"/>
</dbReference>
<accession>A0A918ZSX9</accession>
<feature type="domain" description="Putative regulatory protein FmdB zinc ribbon" evidence="2">
    <location>
        <begin position="1"/>
        <end position="41"/>
    </location>
</feature>
<dbReference type="EMBL" id="BNBC01000008">
    <property type="protein sequence ID" value="GHE68779.1"/>
    <property type="molecule type" value="Genomic_DNA"/>
</dbReference>
<dbReference type="RefSeq" id="WP_189899232.1">
    <property type="nucleotide sequence ID" value="NZ_BNBC01000008.1"/>
</dbReference>
<dbReference type="Proteomes" id="UP000641386">
    <property type="component" value="Unassembled WGS sequence"/>
</dbReference>
<name>A0A918ZSX9_9ACTN</name>
<dbReference type="Pfam" id="PF09723">
    <property type="entry name" value="Zn_ribbon_8"/>
    <property type="match status" value="1"/>
</dbReference>
<dbReference type="AlphaFoldDB" id="A0A918ZSX9"/>
<evidence type="ECO:0000313" key="4">
    <source>
        <dbReference type="Proteomes" id="UP000641386"/>
    </source>
</evidence>
<dbReference type="NCBIfam" id="TIGR02605">
    <property type="entry name" value="CxxC_CxxC_SSSS"/>
    <property type="match status" value="1"/>
</dbReference>
<sequence>MAVYEYSCACCGRFEERLAMGSAPGTRDCPTCGGDAKRVYSPPGLAFTPASVVASREREERSREAPEVVVRGGAPAPRASQPPHPALAHLPRP</sequence>
<evidence type="ECO:0000313" key="3">
    <source>
        <dbReference type="EMBL" id="GHE68779.1"/>
    </source>
</evidence>
<evidence type="ECO:0000256" key="1">
    <source>
        <dbReference type="SAM" id="MobiDB-lite"/>
    </source>
</evidence>
<feature type="compositionally biased region" description="Basic and acidic residues" evidence="1">
    <location>
        <begin position="55"/>
        <end position="66"/>
    </location>
</feature>
<reference evidence="3" key="2">
    <citation type="submission" date="2020-09" db="EMBL/GenBank/DDBJ databases">
        <authorList>
            <person name="Sun Q."/>
            <person name="Ohkuma M."/>
        </authorList>
    </citation>
    <scope>NUCLEOTIDE SEQUENCE</scope>
    <source>
        <strain evidence="3">JCM 3302</strain>
    </source>
</reference>
<evidence type="ECO:0000259" key="2">
    <source>
        <dbReference type="SMART" id="SM00834"/>
    </source>
</evidence>
<organism evidence="3 4">
    <name type="scientific">Streptomyces spiralis</name>
    <dbReference type="NCBI Taxonomy" id="66376"/>
    <lineage>
        <taxon>Bacteria</taxon>
        <taxon>Bacillati</taxon>
        <taxon>Actinomycetota</taxon>
        <taxon>Actinomycetes</taxon>
        <taxon>Kitasatosporales</taxon>
        <taxon>Streptomycetaceae</taxon>
        <taxon>Streptomyces</taxon>
    </lineage>
</organism>